<feature type="compositionally biased region" description="Polar residues" evidence="1">
    <location>
        <begin position="295"/>
        <end position="306"/>
    </location>
</feature>
<evidence type="ECO:0000313" key="3">
    <source>
        <dbReference type="EMBL" id="CAH2353107.1"/>
    </source>
</evidence>
<keyword evidence="4" id="KW-1185">Reference proteome</keyword>
<protein>
    <recommendedName>
        <fullName evidence="2">Zn(2)-C6 fungal-type domain-containing protein</fullName>
    </recommendedName>
</protein>
<dbReference type="EMBL" id="CAKXYY010000009">
    <property type="protein sequence ID" value="CAH2353107.1"/>
    <property type="molecule type" value="Genomic_DNA"/>
</dbReference>
<evidence type="ECO:0000313" key="4">
    <source>
        <dbReference type="Proteomes" id="UP000837801"/>
    </source>
</evidence>
<feature type="compositionally biased region" description="Polar residues" evidence="1">
    <location>
        <begin position="186"/>
        <end position="201"/>
    </location>
</feature>
<feature type="compositionally biased region" description="Basic and acidic residues" evidence="1">
    <location>
        <begin position="102"/>
        <end position="118"/>
    </location>
</feature>
<organism evidence="3 4">
    <name type="scientific">[Candida] railenensis</name>
    <dbReference type="NCBI Taxonomy" id="45579"/>
    <lineage>
        <taxon>Eukaryota</taxon>
        <taxon>Fungi</taxon>
        <taxon>Dikarya</taxon>
        <taxon>Ascomycota</taxon>
        <taxon>Saccharomycotina</taxon>
        <taxon>Pichiomycetes</taxon>
        <taxon>Debaryomycetaceae</taxon>
        <taxon>Kurtzmaniella</taxon>
    </lineage>
</organism>
<evidence type="ECO:0000259" key="2">
    <source>
        <dbReference type="PROSITE" id="PS50048"/>
    </source>
</evidence>
<accession>A0A9P0VXZ8</accession>
<dbReference type="SUPFAM" id="SSF57701">
    <property type="entry name" value="Zn2/Cys6 DNA-binding domain"/>
    <property type="match status" value="1"/>
</dbReference>
<dbReference type="PROSITE" id="PS50048">
    <property type="entry name" value="ZN2_CY6_FUNGAL_2"/>
    <property type="match status" value="1"/>
</dbReference>
<feature type="compositionally biased region" description="Low complexity" evidence="1">
    <location>
        <begin position="169"/>
        <end position="185"/>
    </location>
</feature>
<dbReference type="GO" id="GO:0008270">
    <property type="term" value="F:zinc ion binding"/>
    <property type="evidence" value="ECO:0007669"/>
    <property type="project" value="InterPro"/>
</dbReference>
<dbReference type="Pfam" id="PF00172">
    <property type="entry name" value="Zn_clus"/>
    <property type="match status" value="1"/>
</dbReference>
<dbReference type="InterPro" id="IPR001138">
    <property type="entry name" value="Zn2Cys6_DnaBD"/>
</dbReference>
<dbReference type="PANTHER" id="PTHR47657">
    <property type="entry name" value="STEROL REGULATORY ELEMENT-BINDING PROTEIN ECM22"/>
    <property type="match status" value="1"/>
</dbReference>
<gene>
    <name evidence="3" type="ORF">CLIB1423_09S02938</name>
</gene>
<dbReference type="Proteomes" id="UP000837801">
    <property type="component" value="Unassembled WGS sequence"/>
</dbReference>
<dbReference type="CDD" id="cd00067">
    <property type="entry name" value="GAL4"/>
    <property type="match status" value="1"/>
</dbReference>
<feature type="domain" description="Zn(2)-C6 fungal-type" evidence="2">
    <location>
        <begin position="23"/>
        <end position="53"/>
    </location>
</feature>
<sequence length="846" mass="95025">MNMSSETKKSNKSRRQHSNSKTGCPTCKKRRIKCTEELPSCSCCIKHKVKCGYLDFTEAQLKELLAAKAAAAAKKESSNSGTSLSGAASAAGAGSATSNEEVDLRLADRQKQRFDLTPHRSHSLNSVQSGKSNRESPGSSDSPENASNSPASGSFTVPTNKPSTNFVKHLSTSSSSMTSATPHHSISSTSGFPPSQYNLSRSSSSGGNFAGGGGGGDSAFSSYFSLIGGVSNALSIDQREITQNFDNLLPTSTEDPENSIIYPVYSIGEAHEEKFSPSWRQQYQQSIPGKEKSNESSLSEQQKQLHAQTQGVKVPSHFFKASIEALIPQSLSHSTIGSPLIKGRKTSAGALYSGALPGAILSDYSFPLLTKVKYNYVNLFVKVLYVSGPKIAKGICPLDEIRFLYTTWMNSFFYRAYDSSLMFSCLLNLSTNFLYSNCLQGDYVSNAFPLSTRSMVRNSFLVISIKHYGKTIKLLREVLNMSNSPELCSSISYILSLMSIYDPEANMNSINCFRDGLFSVISHHLNIAKSKGIQPSPFIPYYSQLMKNIERSVYLPSYDSTFLNEYSTILLKFDDILKWYMSQSAVLSSNMKFIFNKYNDLVNFSNDTLSSYLPEINKNIHNIEVQQEILFDMIHRWVRLFPSKLSFLSTNTHPLEKVLFLFYKVFKRALWAIVPQVKFIFLRDFETPLMSDIFNTKNEYDIFDHELDFPNEELLDFPISVYQVHLNNLKWISSYLIRLNSFFQRRTGILYKVLVIDNDTQKKFPIDDIRKWRVQIKDIEQARTNYASVIGISETYIQSFENTIIEPKHYPIKNVLQTSSNVSQPADFYTLQPNGLLLADFDPMSK</sequence>
<dbReference type="Gene3D" id="4.10.240.10">
    <property type="entry name" value="Zn(2)-C6 fungal-type DNA-binding domain"/>
    <property type="match status" value="1"/>
</dbReference>
<feature type="compositionally biased region" description="Polar residues" evidence="1">
    <location>
        <begin position="123"/>
        <end position="166"/>
    </location>
</feature>
<feature type="region of interest" description="Disordered" evidence="1">
    <location>
        <begin position="1"/>
        <end position="26"/>
    </location>
</feature>
<dbReference type="InterPro" id="IPR036864">
    <property type="entry name" value="Zn2-C6_fun-type_DNA-bd_sf"/>
</dbReference>
<name>A0A9P0VXZ8_9ASCO</name>
<reference evidence="3" key="1">
    <citation type="submission" date="2022-03" db="EMBL/GenBank/DDBJ databases">
        <authorList>
            <person name="Legras J.-L."/>
            <person name="Devillers H."/>
            <person name="Grondin C."/>
        </authorList>
    </citation>
    <scope>NUCLEOTIDE SEQUENCE</scope>
    <source>
        <strain evidence="3">CLIB 1423</strain>
    </source>
</reference>
<dbReference type="SMART" id="SM00066">
    <property type="entry name" value="GAL4"/>
    <property type="match status" value="1"/>
</dbReference>
<feature type="compositionally biased region" description="Low complexity" evidence="1">
    <location>
        <begin position="74"/>
        <end position="99"/>
    </location>
</feature>
<dbReference type="PROSITE" id="PS00463">
    <property type="entry name" value="ZN2_CY6_FUNGAL_1"/>
    <property type="match status" value="1"/>
</dbReference>
<comment type="caution">
    <text evidence="3">The sequence shown here is derived from an EMBL/GenBank/DDBJ whole genome shotgun (WGS) entry which is preliminary data.</text>
</comment>
<proteinExistence type="predicted"/>
<feature type="compositionally biased region" description="Polar residues" evidence="1">
    <location>
        <begin position="278"/>
        <end position="287"/>
    </location>
</feature>
<dbReference type="AlphaFoldDB" id="A0A9P0VXZ8"/>
<dbReference type="InterPro" id="IPR052400">
    <property type="entry name" value="Zn2-C6_fungal_TF"/>
</dbReference>
<dbReference type="OrthoDB" id="416217at2759"/>
<evidence type="ECO:0000256" key="1">
    <source>
        <dbReference type="SAM" id="MobiDB-lite"/>
    </source>
</evidence>
<dbReference type="GO" id="GO:0000981">
    <property type="term" value="F:DNA-binding transcription factor activity, RNA polymerase II-specific"/>
    <property type="evidence" value="ECO:0007669"/>
    <property type="project" value="InterPro"/>
</dbReference>
<dbReference type="PANTHER" id="PTHR47657:SF7">
    <property type="entry name" value="STEROL REGULATORY ELEMENT-BINDING PROTEIN ECM22"/>
    <property type="match status" value="1"/>
</dbReference>
<feature type="region of interest" description="Disordered" evidence="1">
    <location>
        <begin position="74"/>
        <end position="210"/>
    </location>
</feature>
<feature type="region of interest" description="Disordered" evidence="1">
    <location>
        <begin position="277"/>
        <end position="306"/>
    </location>
</feature>